<evidence type="ECO:0000256" key="1">
    <source>
        <dbReference type="SAM" id="MobiDB-lite"/>
    </source>
</evidence>
<gene>
    <name evidence="2" type="ORF">FC07_GL002594</name>
</gene>
<dbReference type="AlphaFoldDB" id="A0A0R1HB09"/>
<feature type="region of interest" description="Disordered" evidence="1">
    <location>
        <begin position="26"/>
        <end position="52"/>
    </location>
</feature>
<dbReference type="Proteomes" id="UP000051461">
    <property type="component" value="Unassembled WGS sequence"/>
</dbReference>
<keyword evidence="3" id="KW-1185">Reference proteome</keyword>
<comment type="caution">
    <text evidence="2">The sequence shown here is derived from an EMBL/GenBank/DDBJ whole genome shotgun (WGS) entry which is preliminary data.</text>
</comment>
<sequence length="52" mass="5907">MWKSYSDRQSGSAYTKYLSNLQDDLRKPSKLQAKPSPFNVAANYGHQQSNAK</sequence>
<reference evidence="2 3" key="1">
    <citation type="journal article" date="2015" name="Genome Announc.">
        <title>Expanding the biotechnology potential of lactobacilli through comparative genomics of 213 strains and associated genera.</title>
        <authorList>
            <person name="Sun Z."/>
            <person name="Harris H.M."/>
            <person name="McCann A."/>
            <person name="Guo C."/>
            <person name="Argimon S."/>
            <person name="Zhang W."/>
            <person name="Yang X."/>
            <person name="Jeffery I.B."/>
            <person name="Cooney J.C."/>
            <person name="Kagawa T.F."/>
            <person name="Liu W."/>
            <person name="Song Y."/>
            <person name="Salvetti E."/>
            <person name="Wrobel A."/>
            <person name="Rasinkangas P."/>
            <person name="Parkhill J."/>
            <person name="Rea M.C."/>
            <person name="O'Sullivan O."/>
            <person name="Ritari J."/>
            <person name="Douillard F.P."/>
            <person name="Paul Ross R."/>
            <person name="Yang R."/>
            <person name="Briner A.E."/>
            <person name="Felis G.E."/>
            <person name="de Vos W.M."/>
            <person name="Barrangou R."/>
            <person name="Klaenhammer T.R."/>
            <person name="Caufield P.W."/>
            <person name="Cui Y."/>
            <person name="Zhang H."/>
            <person name="O'Toole P.W."/>
        </authorList>
    </citation>
    <scope>NUCLEOTIDE SEQUENCE [LARGE SCALE GENOMIC DNA]</scope>
    <source>
        <strain evidence="2 3">DSM 20003</strain>
    </source>
</reference>
<accession>A0A0R1HB09</accession>
<dbReference type="PATRIC" id="fig|1423726.3.peg.2698"/>
<dbReference type="STRING" id="1423726.FC07_GL002594"/>
<organism evidence="2 3">
    <name type="scientific">Loigolactobacillus bifermentans DSM 20003</name>
    <dbReference type="NCBI Taxonomy" id="1423726"/>
    <lineage>
        <taxon>Bacteria</taxon>
        <taxon>Bacillati</taxon>
        <taxon>Bacillota</taxon>
        <taxon>Bacilli</taxon>
        <taxon>Lactobacillales</taxon>
        <taxon>Lactobacillaceae</taxon>
        <taxon>Loigolactobacillus</taxon>
    </lineage>
</organism>
<proteinExistence type="predicted"/>
<dbReference type="EMBL" id="AZDA01000003">
    <property type="protein sequence ID" value="KRK40842.1"/>
    <property type="molecule type" value="Genomic_DNA"/>
</dbReference>
<name>A0A0R1HB09_9LACO</name>
<evidence type="ECO:0000313" key="3">
    <source>
        <dbReference type="Proteomes" id="UP000051461"/>
    </source>
</evidence>
<protein>
    <submittedName>
        <fullName evidence="2">Uncharacterized protein</fullName>
    </submittedName>
</protein>
<evidence type="ECO:0000313" key="2">
    <source>
        <dbReference type="EMBL" id="KRK40842.1"/>
    </source>
</evidence>